<dbReference type="AlphaFoldDB" id="A0A2P7BD64"/>
<dbReference type="RefSeq" id="WP_106663963.1">
    <property type="nucleotide sequence ID" value="NZ_PGGM01000004.1"/>
</dbReference>
<reference evidence="2" key="1">
    <citation type="submission" date="2017-11" db="EMBL/GenBank/DDBJ databases">
        <authorList>
            <person name="Kuznetsova I."/>
            <person name="Sazanova A."/>
            <person name="Chirak E."/>
            <person name="Safronova V."/>
            <person name="Willems A."/>
        </authorList>
    </citation>
    <scope>NUCLEOTIDE SEQUENCE [LARGE SCALE GENOMIC DNA]</scope>
    <source>
        <strain evidence="2">CCBAU 03422</strain>
    </source>
</reference>
<organism evidence="1 2">
    <name type="scientific">Phyllobacterium sophorae</name>
    <dbReference type="NCBI Taxonomy" id="1520277"/>
    <lineage>
        <taxon>Bacteria</taxon>
        <taxon>Pseudomonadati</taxon>
        <taxon>Pseudomonadota</taxon>
        <taxon>Alphaproteobacteria</taxon>
        <taxon>Hyphomicrobiales</taxon>
        <taxon>Phyllobacteriaceae</taxon>
        <taxon>Phyllobacterium</taxon>
    </lineage>
</organism>
<accession>A0A2P7BD64</accession>
<dbReference type="Proteomes" id="UP000241764">
    <property type="component" value="Unassembled WGS sequence"/>
</dbReference>
<sequence length="92" mass="10287">MNSFFTRHTGWYCNPHLIGFGQTSRPDSIATGNETAKTIATDNSLPQSGTKLRSRTFDVFQQEGTRDRDENETYSPLFCFNSNSLFLAIGDG</sequence>
<comment type="caution">
    <text evidence="1">The sequence shown here is derived from an EMBL/GenBank/DDBJ whole genome shotgun (WGS) entry which is preliminary data.</text>
</comment>
<protein>
    <submittedName>
        <fullName evidence="1">Uncharacterized protein</fullName>
    </submittedName>
</protein>
<keyword evidence="2" id="KW-1185">Reference proteome</keyword>
<proteinExistence type="predicted"/>
<dbReference type="EMBL" id="PGGM01000004">
    <property type="protein sequence ID" value="PSH64408.1"/>
    <property type="molecule type" value="Genomic_DNA"/>
</dbReference>
<gene>
    <name evidence="1" type="ORF">CU103_10870</name>
</gene>
<evidence type="ECO:0000313" key="2">
    <source>
        <dbReference type="Proteomes" id="UP000241764"/>
    </source>
</evidence>
<name>A0A2P7BD64_9HYPH</name>
<evidence type="ECO:0000313" key="1">
    <source>
        <dbReference type="EMBL" id="PSH64408.1"/>
    </source>
</evidence>